<keyword evidence="4" id="KW-0804">Transcription</keyword>
<dbReference type="InterPro" id="IPR036388">
    <property type="entry name" value="WH-like_DNA-bd_sf"/>
</dbReference>
<keyword evidence="3" id="KW-0238">DNA-binding</keyword>
<keyword evidence="8" id="KW-1185">Reference proteome</keyword>
<sequence>MINEDPAASGRPAPLHRSRTSDARAHTALLLEVARRYHIDGESQAEIARSVSFSRPTVSRMLAEARRRGMVQIRIGHPLERVLGIERALVEAFGLHQARVADPEDGSAVQDDVARCAADLIVEAASEDLVLTVSNGLAVTATVDAMPELVWPRSRVVQMIGSVGSSDTLLDSPETGRRMARKLGGSFHPLPAPLVVGDARVAAALRDENQIATTLELGGRADIALVGVGAVRDGQSGLIFREYESSELTEDLQQTGAVAHICGHHISAAGDHVRTVLCDRTIAVEPERMKRIPLVVGVAWGEEKVAPLAAAMRGGFISALVTDRTTALALLETVDT</sequence>
<dbReference type="InterPro" id="IPR007324">
    <property type="entry name" value="Sugar-bd_dom_put"/>
</dbReference>
<dbReference type="Gene3D" id="3.40.50.1360">
    <property type="match status" value="1"/>
</dbReference>
<evidence type="ECO:0000256" key="5">
    <source>
        <dbReference type="SAM" id="MobiDB-lite"/>
    </source>
</evidence>
<protein>
    <recommendedName>
        <fullName evidence="6">Sugar-binding domain-containing protein</fullName>
    </recommendedName>
</protein>
<dbReference type="Proteomes" id="UP000671914">
    <property type="component" value="Chromosome"/>
</dbReference>
<evidence type="ECO:0000256" key="1">
    <source>
        <dbReference type="ARBA" id="ARBA00010466"/>
    </source>
</evidence>
<reference evidence="7" key="1">
    <citation type="submission" date="2021-03" db="EMBL/GenBank/DDBJ databases">
        <title>Agromyces archimandritus sp. nov., isolated from the cockroach Archimandrita tessellata.</title>
        <authorList>
            <person name="Guzman J."/>
            <person name="Ortuzar M."/>
            <person name="Poehlein A."/>
            <person name="Daniel R."/>
            <person name="Trujillo M."/>
            <person name="Vilcinskas A."/>
        </authorList>
    </citation>
    <scope>NUCLEOTIDE SEQUENCE</scope>
    <source>
        <strain evidence="7">G127AT</strain>
    </source>
</reference>
<accession>A0A975IPX7</accession>
<evidence type="ECO:0000313" key="7">
    <source>
        <dbReference type="EMBL" id="QTX05764.1"/>
    </source>
</evidence>
<dbReference type="GO" id="GO:0030246">
    <property type="term" value="F:carbohydrate binding"/>
    <property type="evidence" value="ECO:0007669"/>
    <property type="project" value="InterPro"/>
</dbReference>
<evidence type="ECO:0000259" key="6">
    <source>
        <dbReference type="Pfam" id="PF04198"/>
    </source>
</evidence>
<dbReference type="Pfam" id="PF04198">
    <property type="entry name" value="Sugar-bind"/>
    <property type="match status" value="1"/>
</dbReference>
<dbReference type="PANTHER" id="PTHR34294:SF1">
    <property type="entry name" value="TRANSCRIPTIONAL REGULATOR LSRR"/>
    <property type="match status" value="1"/>
</dbReference>
<name>A0A975IPX7_9MICO</name>
<organism evidence="7 8">
    <name type="scientific">Agromyces archimandritae</name>
    <dbReference type="NCBI Taxonomy" id="2781962"/>
    <lineage>
        <taxon>Bacteria</taxon>
        <taxon>Bacillati</taxon>
        <taxon>Actinomycetota</taxon>
        <taxon>Actinomycetes</taxon>
        <taxon>Micrococcales</taxon>
        <taxon>Microbacteriaceae</taxon>
        <taxon>Agromyces</taxon>
    </lineage>
</organism>
<evidence type="ECO:0000256" key="4">
    <source>
        <dbReference type="ARBA" id="ARBA00023163"/>
    </source>
</evidence>
<feature type="domain" description="Sugar-binding" evidence="6">
    <location>
        <begin position="79"/>
        <end position="332"/>
    </location>
</feature>
<evidence type="ECO:0000256" key="2">
    <source>
        <dbReference type="ARBA" id="ARBA00023015"/>
    </source>
</evidence>
<dbReference type="InterPro" id="IPR051054">
    <property type="entry name" value="SorC_transcr_regulators"/>
</dbReference>
<dbReference type="PANTHER" id="PTHR34294">
    <property type="entry name" value="TRANSCRIPTIONAL REGULATOR-RELATED"/>
    <property type="match status" value="1"/>
</dbReference>
<keyword evidence="2" id="KW-0805">Transcription regulation</keyword>
<dbReference type="SUPFAM" id="SSF100950">
    <property type="entry name" value="NagB/RpiA/CoA transferase-like"/>
    <property type="match status" value="1"/>
</dbReference>
<gene>
    <name evidence="7" type="ORF">G127AT_06045</name>
</gene>
<dbReference type="AlphaFoldDB" id="A0A975IPX7"/>
<dbReference type="EMBL" id="CP071696">
    <property type="protein sequence ID" value="QTX05764.1"/>
    <property type="molecule type" value="Genomic_DNA"/>
</dbReference>
<proteinExistence type="inferred from homology"/>
<feature type="region of interest" description="Disordered" evidence="5">
    <location>
        <begin position="1"/>
        <end position="21"/>
    </location>
</feature>
<dbReference type="RefSeq" id="WP_210901057.1">
    <property type="nucleotide sequence ID" value="NZ_CP071696.1"/>
</dbReference>
<comment type="similarity">
    <text evidence="1">Belongs to the SorC transcriptional regulatory family.</text>
</comment>
<evidence type="ECO:0000256" key="3">
    <source>
        <dbReference type="ARBA" id="ARBA00023125"/>
    </source>
</evidence>
<dbReference type="GO" id="GO:0003677">
    <property type="term" value="F:DNA binding"/>
    <property type="evidence" value="ECO:0007669"/>
    <property type="project" value="UniProtKB-KW"/>
</dbReference>
<dbReference type="InterPro" id="IPR037171">
    <property type="entry name" value="NagB/RpiA_transferase-like"/>
</dbReference>
<dbReference type="KEGG" id="aarc:G127AT_06045"/>
<evidence type="ECO:0000313" key="8">
    <source>
        <dbReference type="Proteomes" id="UP000671914"/>
    </source>
</evidence>
<dbReference type="Gene3D" id="1.10.10.10">
    <property type="entry name" value="Winged helix-like DNA-binding domain superfamily/Winged helix DNA-binding domain"/>
    <property type="match status" value="1"/>
</dbReference>